<gene>
    <name evidence="1" type="ORF">DSO57_1011532</name>
</gene>
<keyword evidence="2" id="KW-1185">Reference proteome</keyword>
<evidence type="ECO:0000313" key="2">
    <source>
        <dbReference type="Proteomes" id="UP001165960"/>
    </source>
</evidence>
<sequence length="184" mass="20777">MEKLIVVIVKRAPLISKTLFKQLEWLMFDIDMVQIKSITLFFFLAATLAAPAYKSTYGEYDNGVSVKPCFYFDGTCHNCPSSELWDGQCHKLPGDDIIMPGNGKHANGKGYSDYSQYRREIHHHSNNWPRGNRHGHGDWNNGGSNRDNSGSVKCRKGGIDVELNLDQLLGLEGHVDLLKPCHNW</sequence>
<accession>A0ACC2T6H5</accession>
<organism evidence="1 2">
    <name type="scientific">Entomophthora muscae</name>
    <dbReference type="NCBI Taxonomy" id="34485"/>
    <lineage>
        <taxon>Eukaryota</taxon>
        <taxon>Fungi</taxon>
        <taxon>Fungi incertae sedis</taxon>
        <taxon>Zoopagomycota</taxon>
        <taxon>Entomophthoromycotina</taxon>
        <taxon>Entomophthoromycetes</taxon>
        <taxon>Entomophthorales</taxon>
        <taxon>Entomophthoraceae</taxon>
        <taxon>Entomophthora</taxon>
    </lineage>
</organism>
<proteinExistence type="predicted"/>
<comment type="caution">
    <text evidence="1">The sequence shown here is derived from an EMBL/GenBank/DDBJ whole genome shotgun (WGS) entry which is preliminary data.</text>
</comment>
<dbReference type="Proteomes" id="UP001165960">
    <property type="component" value="Unassembled WGS sequence"/>
</dbReference>
<protein>
    <submittedName>
        <fullName evidence="1">Uncharacterized protein</fullName>
    </submittedName>
</protein>
<name>A0ACC2T6H5_9FUNG</name>
<reference evidence="1" key="1">
    <citation type="submission" date="2022-04" db="EMBL/GenBank/DDBJ databases">
        <title>Genome of the entomopathogenic fungus Entomophthora muscae.</title>
        <authorList>
            <person name="Elya C."/>
            <person name="Lovett B.R."/>
            <person name="Lee E."/>
            <person name="Macias A.M."/>
            <person name="Hajek A.E."/>
            <person name="De Bivort B.L."/>
            <person name="Kasson M.T."/>
            <person name="De Fine Licht H.H."/>
            <person name="Stajich J.E."/>
        </authorList>
    </citation>
    <scope>NUCLEOTIDE SEQUENCE</scope>
    <source>
        <strain evidence="1">Berkeley</strain>
    </source>
</reference>
<evidence type="ECO:0000313" key="1">
    <source>
        <dbReference type="EMBL" id="KAJ9070137.1"/>
    </source>
</evidence>
<dbReference type="EMBL" id="QTSX02003590">
    <property type="protein sequence ID" value="KAJ9070137.1"/>
    <property type="molecule type" value="Genomic_DNA"/>
</dbReference>